<sequence length="87" mass="10097">MTDFDYELVKVCSRGGKEFYHIYPRTPLTRLPDSLARFEIKKRHEKYVVVEVDGYDVTIFTTGRMLIENLPENSEAKAKAIIEKITA</sequence>
<organism evidence="1 2">
    <name type="scientific">candidate division WOR-3 bacterium</name>
    <dbReference type="NCBI Taxonomy" id="2052148"/>
    <lineage>
        <taxon>Bacteria</taxon>
        <taxon>Bacteria division WOR-3</taxon>
    </lineage>
</organism>
<evidence type="ECO:0000313" key="2">
    <source>
        <dbReference type="Proteomes" id="UP000268469"/>
    </source>
</evidence>
<dbReference type="AlphaFoldDB" id="A0A660SJ19"/>
<gene>
    <name evidence="1" type="ORF">DRP53_06585</name>
</gene>
<dbReference type="Proteomes" id="UP000268469">
    <property type="component" value="Unassembled WGS sequence"/>
</dbReference>
<reference evidence="1 2" key="1">
    <citation type="submission" date="2018-06" db="EMBL/GenBank/DDBJ databases">
        <title>Extensive metabolic versatility and redundancy in microbially diverse, dynamic hydrothermal sediments.</title>
        <authorList>
            <person name="Dombrowski N."/>
            <person name="Teske A."/>
            <person name="Baker B.J."/>
        </authorList>
    </citation>
    <scope>NUCLEOTIDE SEQUENCE [LARGE SCALE GENOMIC DNA]</scope>
    <source>
        <strain evidence="1">B36_G15</strain>
    </source>
</reference>
<comment type="caution">
    <text evidence="1">The sequence shown here is derived from an EMBL/GenBank/DDBJ whole genome shotgun (WGS) entry which is preliminary data.</text>
</comment>
<accession>A0A660SJ19</accession>
<proteinExistence type="predicted"/>
<evidence type="ECO:0000313" key="1">
    <source>
        <dbReference type="EMBL" id="RKX69950.1"/>
    </source>
</evidence>
<protein>
    <submittedName>
        <fullName evidence="1">Uncharacterized protein</fullName>
    </submittedName>
</protein>
<dbReference type="EMBL" id="QNBE01000058">
    <property type="protein sequence ID" value="RKX69950.1"/>
    <property type="molecule type" value="Genomic_DNA"/>
</dbReference>
<name>A0A660SJ19_UNCW3</name>